<name>A0A4R4PX36_9ACTN</name>
<keyword evidence="3" id="KW-1185">Reference proteome</keyword>
<gene>
    <name evidence="2" type="ORF">E1261_21720</name>
</gene>
<protein>
    <recommendedName>
        <fullName evidence="4">DUF3817 domain-containing protein</fullName>
    </recommendedName>
</protein>
<comment type="caution">
    <text evidence="2">The sequence shown here is derived from an EMBL/GenBank/DDBJ whole genome shotgun (WGS) entry which is preliminary data.</text>
</comment>
<sequence length="98" mass="10271">MNPRRLMHVIGTFELATLILLLANLATIHHPAISSALGPIHGLAYTSTIIIAVLIMKGRHRIWLLSLVPGIGGLLAARATQSTDPVTEASAADGRSSG</sequence>
<keyword evidence="1" id="KW-0472">Membrane</keyword>
<accession>A0A4R4PX36</accession>
<dbReference type="EMBL" id="SMKA01000102">
    <property type="protein sequence ID" value="TDC26903.1"/>
    <property type="molecule type" value="Genomic_DNA"/>
</dbReference>
<dbReference type="RefSeq" id="WP_132409256.1">
    <property type="nucleotide sequence ID" value="NZ_SMKA01000102.1"/>
</dbReference>
<proteinExistence type="predicted"/>
<feature type="transmembrane region" description="Helical" evidence="1">
    <location>
        <begin position="32"/>
        <end position="55"/>
    </location>
</feature>
<dbReference type="OrthoDB" id="3830534at2"/>
<dbReference type="AlphaFoldDB" id="A0A4R4PX36"/>
<evidence type="ECO:0008006" key="4">
    <source>
        <dbReference type="Google" id="ProtNLM"/>
    </source>
</evidence>
<evidence type="ECO:0000256" key="1">
    <source>
        <dbReference type="SAM" id="Phobius"/>
    </source>
</evidence>
<feature type="transmembrane region" description="Helical" evidence="1">
    <location>
        <begin position="62"/>
        <end position="80"/>
    </location>
</feature>
<reference evidence="2 3" key="1">
    <citation type="submission" date="2019-03" db="EMBL/GenBank/DDBJ databases">
        <title>Draft genome sequences of novel Actinobacteria.</title>
        <authorList>
            <person name="Sahin N."/>
            <person name="Ay H."/>
            <person name="Saygin H."/>
        </authorList>
    </citation>
    <scope>NUCLEOTIDE SEQUENCE [LARGE SCALE GENOMIC DNA]</scope>
    <source>
        <strain evidence="2 3">JCM 30547</strain>
    </source>
</reference>
<evidence type="ECO:0000313" key="3">
    <source>
        <dbReference type="Proteomes" id="UP000295075"/>
    </source>
</evidence>
<organism evidence="2 3">
    <name type="scientific">Kribbella albertanoniae</name>
    <dbReference type="NCBI Taxonomy" id="1266829"/>
    <lineage>
        <taxon>Bacteria</taxon>
        <taxon>Bacillati</taxon>
        <taxon>Actinomycetota</taxon>
        <taxon>Actinomycetes</taxon>
        <taxon>Propionibacteriales</taxon>
        <taxon>Kribbellaceae</taxon>
        <taxon>Kribbella</taxon>
    </lineage>
</organism>
<evidence type="ECO:0000313" key="2">
    <source>
        <dbReference type="EMBL" id="TDC26903.1"/>
    </source>
</evidence>
<keyword evidence="1" id="KW-1133">Transmembrane helix</keyword>
<dbReference type="Proteomes" id="UP000295075">
    <property type="component" value="Unassembled WGS sequence"/>
</dbReference>
<feature type="transmembrane region" description="Helical" evidence="1">
    <location>
        <begin position="7"/>
        <end position="26"/>
    </location>
</feature>
<keyword evidence="1" id="KW-0812">Transmembrane</keyword>